<feature type="transmembrane region" description="Helical" evidence="7">
    <location>
        <begin position="376"/>
        <end position="396"/>
    </location>
</feature>
<evidence type="ECO:0000256" key="7">
    <source>
        <dbReference type="SAM" id="Phobius"/>
    </source>
</evidence>
<dbReference type="Gene3D" id="1.20.1250.20">
    <property type="entry name" value="MFS general substrate transporter like domains"/>
    <property type="match status" value="1"/>
</dbReference>
<dbReference type="Proteomes" id="UP000311008">
    <property type="component" value="Chromosome"/>
</dbReference>
<feature type="transmembrane region" description="Helical" evidence="7">
    <location>
        <begin position="291"/>
        <end position="320"/>
    </location>
</feature>
<sequence length="410" mass="43800">MSLSVRQILAHQGFAFPKLLAFRILMVLSYQMMMVAIGWHIYELTHDPWSLGLIGLAEVIPYMGSALFAGHAVDHYFSRRGFAAVSALFLALNAALLVVVTQHQSAHTVWWIYGIVALTGFARALISPSYNTLFALIIPRASIAKASGIGSSMFQIGLIVGPAIGGLLIGFADKSITYGLAALLALSAALAAMMLRVKEHRSHEPMKVFASIGEGLRFVQRTQVVLGAQLLDMFAVLFGGTVAMLPAFVHDVYQMGPEGLGVLRASPAIGAIVSGLWLAKHPIHEHSGRWLLLAVAGFGLSMIAFGLCDTYWLAIVILAISGMMDAVSVVLRQTILQLATPDNMRGRVSAINGIFIGSSNELGAFESGLTARLMGLVPSVVFGGCMTIAVVAVTAIKAPKLRDLHLSQLH</sequence>
<dbReference type="CDD" id="cd06173">
    <property type="entry name" value="MFS_MefA_like"/>
    <property type="match status" value="1"/>
</dbReference>
<evidence type="ECO:0000313" key="10">
    <source>
        <dbReference type="Proteomes" id="UP000311008"/>
    </source>
</evidence>
<reference evidence="10" key="1">
    <citation type="journal article" date="2019" name="ISME J.">
        <title>Evolution in action: habitat transition from sediment to the pelagial leads to genome streamlining in Methylophilaceae.</title>
        <authorList>
            <person name="Salcher M."/>
            <person name="Schaefle D."/>
            <person name="Kaspar M."/>
            <person name="Neuenschwander S.M."/>
            <person name="Ghai R."/>
        </authorList>
    </citation>
    <scope>NUCLEOTIDE SEQUENCE [LARGE SCALE GENOMIC DNA]</scope>
    <source>
        <strain evidence="10">MMS-M-51</strain>
    </source>
</reference>
<keyword evidence="10" id="KW-1185">Reference proteome</keyword>
<keyword evidence="5 7" id="KW-1133">Transmembrane helix</keyword>
<dbReference type="PANTHER" id="PTHR23513">
    <property type="entry name" value="INTEGRAL MEMBRANE EFFLUX PROTEIN-RELATED"/>
    <property type="match status" value="1"/>
</dbReference>
<feature type="transmembrane region" description="Helical" evidence="7">
    <location>
        <begin position="81"/>
        <end position="102"/>
    </location>
</feature>
<organism evidence="9 10">
    <name type="scientific">Methylophilus medardicus</name>
    <dbReference type="NCBI Taxonomy" id="2588534"/>
    <lineage>
        <taxon>Bacteria</taxon>
        <taxon>Pseudomonadati</taxon>
        <taxon>Pseudomonadota</taxon>
        <taxon>Betaproteobacteria</taxon>
        <taxon>Nitrosomonadales</taxon>
        <taxon>Methylophilaceae</taxon>
        <taxon>Methylophilus</taxon>
    </lineage>
</organism>
<feature type="transmembrane region" description="Helical" evidence="7">
    <location>
        <begin position="178"/>
        <end position="197"/>
    </location>
</feature>
<feature type="transmembrane region" description="Helical" evidence="7">
    <location>
        <begin position="108"/>
        <end position="126"/>
    </location>
</feature>
<feature type="transmembrane region" description="Helical" evidence="7">
    <location>
        <begin position="20"/>
        <end position="42"/>
    </location>
</feature>
<keyword evidence="3" id="KW-1003">Cell membrane</keyword>
<feature type="transmembrane region" description="Helical" evidence="7">
    <location>
        <begin position="147"/>
        <end position="172"/>
    </location>
</feature>
<evidence type="ECO:0000256" key="3">
    <source>
        <dbReference type="ARBA" id="ARBA00022475"/>
    </source>
</evidence>
<comment type="subcellular location">
    <subcellularLocation>
        <location evidence="1">Cell membrane</location>
        <topology evidence="1">Multi-pass membrane protein</topology>
    </subcellularLocation>
</comment>
<dbReference type="Pfam" id="PF05977">
    <property type="entry name" value="MFS_3"/>
    <property type="match status" value="1"/>
</dbReference>
<dbReference type="InterPro" id="IPR020846">
    <property type="entry name" value="MFS_dom"/>
</dbReference>
<dbReference type="EMBL" id="CP040946">
    <property type="protein sequence ID" value="QDC43197.1"/>
    <property type="molecule type" value="Genomic_DNA"/>
</dbReference>
<keyword evidence="4 7" id="KW-0812">Transmembrane</keyword>
<protein>
    <submittedName>
        <fullName evidence="9">MFS transporter</fullName>
    </submittedName>
</protein>
<name>A0A5B8CPQ7_9PROT</name>
<evidence type="ECO:0000256" key="2">
    <source>
        <dbReference type="ARBA" id="ARBA00022448"/>
    </source>
</evidence>
<dbReference type="PROSITE" id="PS50850">
    <property type="entry name" value="MFS"/>
    <property type="match status" value="1"/>
</dbReference>
<dbReference type="KEGG" id="mmec:FIU01_00775"/>
<keyword evidence="2" id="KW-0813">Transport</keyword>
<proteinExistence type="predicted"/>
<feature type="transmembrane region" description="Helical" evidence="7">
    <location>
        <begin position="48"/>
        <end position="69"/>
    </location>
</feature>
<dbReference type="InterPro" id="IPR036259">
    <property type="entry name" value="MFS_trans_sf"/>
</dbReference>
<gene>
    <name evidence="9" type="ORF">FIU01_00775</name>
</gene>
<feature type="domain" description="Major facilitator superfamily (MFS) profile" evidence="8">
    <location>
        <begin position="1"/>
        <end position="200"/>
    </location>
</feature>
<feature type="transmembrane region" description="Helical" evidence="7">
    <location>
        <begin position="261"/>
        <end position="279"/>
    </location>
</feature>
<dbReference type="InterPro" id="IPR010290">
    <property type="entry name" value="TM_effector"/>
</dbReference>
<dbReference type="AlphaFoldDB" id="A0A5B8CPQ7"/>
<feature type="transmembrane region" description="Helical" evidence="7">
    <location>
        <begin position="230"/>
        <end position="249"/>
    </location>
</feature>
<evidence type="ECO:0000259" key="8">
    <source>
        <dbReference type="PROSITE" id="PS50850"/>
    </source>
</evidence>
<evidence type="ECO:0000256" key="4">
    <source>
        <dbReference type="ARBA" id="ARBA00022692"/>
    </source>
</evidence>
<dbReference type="PANTHER" id="PTHR23513:SF9">
    <property type="entry name" value="ENTEROBACTIN EXPORTER ENTS"/>
    <property type="match status" value="1"/>
</dbReference>
<dbReference type="GO" id="GO:0022857">
    <property type="term" value="F:transmembrane transporter activity"/>
    <property type="evidence" value="ECO:0007669"/>
    <property type="project" value="InterPro"/>
</dbReference>
<evidence type="ECO:0000313" key="9">
    <source>
        <dbReference type="EMBL" id="QDC43197.1"/>
    </source>
</evidence>
<evidence type="ECO:0000256" key="1">
    <source>
        <dbReference type="ARBA" id="ARBA00004651"/>
    </source>
</evidence>
<evidence type="ECO:0000256" key="6">
    <source>
        <dbReference type="ARBA" id="ARBA00023136"/>
    </source>
</evidence>
<accession>A0A5B8CPQ7</accession>
<dbReference type="GO" id="GO:0005886">
    <property type="term" value="C:plasma membrane"/>
    <property type="evidence" value="ECO:0007669"/>
    <property type="project" value="UniProtKB-SubCell"/>
</dbReference>
<dbReference type="OrthoDB" id="7283966at2"/>
<keyword evidence="6 7" id="KW-0472">Membrane</keyword>
<dbReference type="SUPFAM" id="SSF103473">
    <property type="entry name" value="MFS general substrate transporter"/>
    <property type="match status" value="1"/>
</dbReference>
<evidence type="ECO:0000256" key="5">
    <source>
        <dbReference type="ARBA" id="ARBA00022989"/>
    </source>
</evidence>
<dbReference type="RefSeq" id="WP_140002025.1">
    <property type="nucleotide sequence ID" value="NZ_CP040946.1"/>
</dbReference>